<dbReference type="EMBL" id="MN739797">
    <property type="protein sequence ID" value="QHT26530.1"/>
    <property type="molecule type" value="Genomic_DNA"/>
</dbReference>
<protein>
    <submittedName>
        <fullName evidence="1">Uncharacterized protein</fullName>
    </submittedName>
</protein>
<name>A0A6C0EDI1_9ZZZZ</name>
<reference evidence="1" key="1">
    <citation type="journal article" date="2020" name="Nature">
        <title>Giant virus diversity and host interactions through global metagenomics.</title>
        <authorList>
            <person name="Schulz F."/>
            <person name="Roux S."/>
            <person name="Paez-Espino D."/>
            <person name="Jungbluth S."/>
            <person name="Walsh D.A."/>
            <person name="Denef V.J."/>
            <person name="McMahon K.D."/>
            <person name="Konstantinidis K.T."/>
            <person name="Eloe-Fadrosh E.A."/>
            <person name="Kyrpides N.C."/>
            <person name="Woyke T."/>
        </authorList>
    </citation>
    <scope>NUCLEOTIDE SEQUENCE</scope>
    <source>
        <strain evidence="1">GVMAG-M-3300023179-27</strain>
    </source>
</reference>
<evidence type="ECO:0000313" key="1">
    <source>
        <dbReference type="EMBL" id="QHT26530.1"/>
    </source>
</evidence>
<proteinExistence type="predicted"/>
<dbReference type="AlphaFoldDB" id="A0A6C0EDI1"/>
<accession>A0A6C0EDI1</accession>
<sequence length="168" mass="20058">MSTETSFESAMMNMNITEFRPFVWRYYGDTYKMEDLKNMFPTLKIVKLYNNCYHLTLLDADQIKKYINKFPEDMECNEYNFQTISHLFGLYSRALGFSMAITYDNDKYIVALNPENNLDKETHNNLAFETIKFFKLLPKKCRLNTPYDPVFMEEKICMFKIMLLSIDV</sequence>
<organism evidence="1">
    <name type="scientific">viral metagenome</name>
    <dbReference type="NCBI Taxonomy" id="1070528"/>
    <lineage>
        <taxon>unclassified sequences</taxon>
        <taxon>metagenomes</taxon>
        <taxon>organismal metagenomes</taxon>
    </lineage>
</organism>